<organism evidence="4 5">
    <name type="scientific">Bordetella genomosp. 5</name>
    <dbReference type="NCBI Taxonomy" id="1395608"/>
    <lineage>
        <taxon>Bacteria</taxon>
        <taxon>Pseudomonadati</taxon>
        <taxon>Pseudomonadota</taxon>
        <taxon>Betaproteobacteria</taxon>
        <taxon>Burkholderiales</taxon>
        <taxon>Alcaligenaceae</taxon>
        <taxon>Bordetella</taxon>
    </lineage>
</organism>
<dbReference type="SUPFAM" id="SSF54285">
    <property type="entry name" value="MoaD/ThiS"/>
    <property type="match status" value="1"/>
</dbReference>
<accession>A0A261TT36</accession>
<dbReference type="HAMAP" id="MF_00460">
    <property type="entry name" value="UPF0125_RnfH"/>
    <property type="match status" value="1"/>
</dbReference>
<evidence type="ECO:0000313" key="4">
    <source>
        <dbReference type="EMBL" id="OZI52799.1"/>
    </source>
</evidence>
<protein>
    <recommendedName>
        <fullName evidence="2">UPF0125 protein CAL25_08625</fullName>
    </recommendedName>
</protein>
<dbReference type="InterPro" id="IPR037021">
    <property type="entry name" value="RnfH_sf"/>
</dbReference>
<feature type="compositionally biased region" description="Low complexity" evidence="3">
    <location>
        <begin position="99"/>
        <end position="113"/>
    </location>
</feature>
<evidence type="ECO:0000256" key="1">
    <source>
        <dbReference type="ARBA" id="ARBA00010645"/>
    </source>
</evidence>
<dbReference type="PANTHER" id="PTHR37483:SF1">
    <property type="entry name" value="UPF0125 PROTEIN RATB"/>
    <property type="match status" value="1"/>
</dbReference>
<feature type="compositionally biased region" description="Basic residues" evidence="3">
    <location>
        <begin position="88"/>
        <end position="98"/>
    </location>
</feature>
<dbReference type="EMBL" id="NEVP01000005">
    <property type="protein sequence ID" value="OZI52799.1"/>
    <property type="molecule type" value="Genomic_DNA"/>
</dbReference>
<reference evidence="4 5" key="1">
    <citation type="submission" date="2017-05" db="EMBL/GenBank/DDBJ databases">
        <title>Complete and WGS of Bordetella genogroups.</title>
        <authorList>
            <person name="Spilker T."/>
            <person name="LiPuma J."/>
        </authorList>
    </citation>
    <scope>NUCLEOTIDE SEQUENCE [LARGE SCALE GENOMIC DNA]</scope>
    <source>
        <strain evidence="4 5">AU10456</strain>
    </source>
</reference>
<dbReference type="InterPro" id="IPR016155">
    <property type="entry name" value="Mopterin_synth/thiamin_S_b"/>
</dbReference>
<comment type="caution">
    <text evidence="4">The sequence shown here is derived from an EMBL/GenBank/DDBJ whole genome shotgun (WGS) entry which is preliminary data.</text>
</comment>
<keyword evidence="5" id="KW-1185">Reference proteome</keyword>
<dbReference type="AlphaFoldDB" id="A0A261TT36"/>
<dbReference type="PANTHER" id="PTHR37483">
    <property type="entry name" value="UPF0125 PROTEIN RATB"/>
    <property type="match status" value="1"/>
</dbReference>
<sequence length="113" mass="12027">MASEPGHIAVSVCYARAHDVWSRELRLPAGATLARALAESGFAQAFPGVDALAHGVGVLGQLRGPETVLADGDRVEIYRALSFDPKESRRRRDAHRRATAAAKGGRTRPAGLL</sequence>
<gene>
    <name evidence="4" type="ORF">CAL25_08625</name>
</gene>
<feature type="region of interest" description="Disordered" evidence="3">
    <location>
        <begin position="88"/>
        <end position="113"/>
    </location>
</feature>
<dbReference type="OrthoDB" id="9796575at2"/>
<evidence type="ECO:0000313" key="5">
    <source>
        <dbReference type="Proteomes" id="UP000216913"/>
    </source>
</evidence>
<dbReference type="RefSeq" id="WP_094799553.1">
    <property type="nucleotide sequence ID" value="NZ_NEVP01000005.1"/>
</dbReference>
<evidence type="ECO:0000256" key="2">
    <source>
        <dbReference type="HAMAP-Rule" id="MF_00460"/>
    </source>
</evidence>
<proteinExistence type="inferred from homology"/>
<comment type="similarity">
    <text evidence="1 2">Belongs to the UPF0125 (RnfH) family.</text>
</comment>
<dbReference type="Pfam" id="PF03658">
    <property type="entry name" value="Ub-RnfH"/>
    <property type="match status" value="1"/>
</dbReference>
<dbReference type="Proteomes" id="UP000216913">
    <property type="component" value="Unassembled WGS sequence"/>
</dbReference>
<dbReference type="Gene3D" id="3.10.20.280">
    <property type="entry name" value="RnfH-like"/>
    <property type="match status" value="1"/>
</dbReference>
<name>A0A261TT36_9BORD</name>
<dbReference type="InterPro" id="IPR005346">
    <property type="entry name" value="RnfH"/>
</dbReference>
<evidence type="ECO:0000256" key="3">
    <source>
        <dbReference type="SAM" id="MobiDB-lite"/>
    </source>
</evidence>